<dbReference type="EMBL" id="GL732721">
    <property type="protein sequence ID" value="EFX65981.1"/>
    <property type="molecule type" value="Genomic_DNA"/>
</dbReference>
<sequence length="247" mass="27752">MPESSSDLPLAPSDLRFVHQAKVLQWSESPDSNRPSGSFANNAHLSQHPPVYPIPKWAPTTTVNGNNTRPPPPAFPSQLMLGYFQQQFPDPGNNSLLAPHHLHDYLSPTSMAESTNETEKMNGTESFLHFVKVPTPIPVQLSSSDHNAILFEEIDLFLWTNLTSTLKKVISSAVEGVRALEIEYPKIYADSFEALIGALRIDCEREDREIRKVILNLIDDIIGQFNREVPICPLQRVNQTSLKINFR</sequence>
<feature type="compositionally biased region" description="Polar residues" evidence="1">
    <location>
        <begin position="59"/>
        <end position="68"/>
    </location>
</feature>
<dbReference type="PhylomeDB" id="E9HQK0"/>
<dbReference type="GO" id="GO:0006396">
    <property type="term" value="P:RNA processing"/>
    <property type="evidence" value="ECO:0007669"/>
    <property type="project" value="InterPro"/>
</dbReference>
<evidence type="ECO:0000256" key="1">
    <source>
        <dbReference type="SAM" id="MobiDB-lite"/>
    </source>
</evidence>
<name>E9HQK0_DAPPU</name>
<dbReference type="InterPro" id="IPR036389">
    <property type="entry name" value="RNase_III_sf"/>
</dbReference>
<dbReference type="OrthoDB" id="416741at2759"/>
<feature type="region of interest" description="Disordered" evidence="1">
    <location>
        <begin position="26"/>
        <end position="75"/>
    </location>
</feature>
<feature type="compositionally biased region" description="Polar residues" evidence="1">
    <location>
        <begin position="26"/>
        <end position="45"/>
    </location>
</feature>
<dbReference type="HOGENOM" id="CLU_1125507_0_0_1"/>
<reference evidence="2 3" key="1">
    <citation type="journal article" date="2011" name="Science">
        <title>The ecoresponsive genome of Daphnia pulex.</title>
        <authorList>
            <person name="Colbourne J.K."/>
            <person name="Pfrender M.E."/>
            <person name="Gilbert D."/>
            <person name="Thomas W.K."/>
            <person name="Tucker A."/>
            <person name="Oakley T.H."/>
            <person name="Tokishita S."/>
            <person name="Aerts A."/>
            <person name="Arnold G.J."/>
            <person name="Basu M.K."/>
            <person name="Bauer D.J."/>
            <person name="Caceres C.E."/>
            <person name="Carmel L."/>
            <person name="Casola C."/>
            <person name="Choi J.H."/>
            <person name="Detter J.C."/>
            <person name="Dong Q."/>
            <person name="Dusheyko S."/>
            <person name="Eads B.D."/>
            <person name="Frohlich T."/>
            <person name="Geiler-Samerotte K.A."/>
            <person name="Gerlach D."/>
            <person name="Hatcher P."/>
            <person name="Jogdeo S."/>
            <person name="Krijgsveld J."/>
            <person name="Kriventseva E.V."/>
            <person name="Kultz D."/>
            <person name="Laforsch C."/>
            <person name="Lindquist E."/>
            <person name="Lopez J."/>
            <person name="Manak J.R."/>
            <person name="Muller J."/>
            <person name="Pangilinan J."/>
            <person name="Patwardhan R.P."/>
            <person name="Pitluck S."/>
            <person name="Pritham E.J."/>
            <person name="Rechtsteiner A."/>
            <person name="Rho M."/>
            <person name="Rogozin I.B."/>
            <person name="Sakarya O."/>
            <person name="Salamov A."/>
            <person name="Schaack S."/>
            <person name="Shapiro H."/>
            <person name="Shiga Y."/>
            <person name="Skalitzky C."/>
            <person name="Smith Z."/>
            <person name="Souvorov A."/>
            <person name="Sung W."/>
            <person name="Tang Z."/>
            <person name="Tsuchiya D."/>
            <person name="Tu H."/>
            <person name="Vos H."/>
            <person name="Wang M."/>
            <person name="Wolf Y.I."/>
            <person name="Yamagata H."/>
            <person name="Yamada T."/>
            <person name="Ye Y."/>
            <person name="Shaw J.R."/>
            <person name="Andrews J."/>
            <person name="Crease T.J."/>
            <person name="Tang H."/>
            <person name="Lucas S.M."/>
            <person name="Robertson H.M."/>
            <person name="Bork P."/>
            <person name="Koonin E.V."/>
            <person name="Zdobnov E.M."/>
            <person name="Grigoriev I.V."/>
            <person name="Lynch M."/>
            <person name="Boore J.L."/>
        </authorList>
    </citation>
    <scope>NUCLEOTIDE SEQUENCE [LARGE SCALE GENOMIC DNA]</scope>
</reference>
<dbReference type="InParanoid" id="E9HQK0"/>
<dbReference type="GO" id="GO:0004525">
    <property type="term" value="F:ribonuclease III activity"/>
    <property type="evidence" value="ECO:0007669"/>
    <property type="project" value="InterPro"/>
</dbReference>
<dbReference type="SUPFAM" id="SSF69065">
    <property type="entry name" value="RNase III domain-like"/>
    <property type="match status" value="1"/>
</dbReference>
<accession>E9HQK0</accession>
<evidence type="ECO:0000313" key="2">
    <source>
        <dbReference type="EMBL" id="EFX65981.1"/>
    </source>
</evidence>
<evidence type="ECO:0000313" key="3">
    <source>
        <dbReference type="Proteomes" id="UP000000305"/>
    </source>
</evidence>
<protein>
    <submittedName>
        <fullName evidence="2">Uncharacterized protein</fullName>
    </submittedName>
</protein>
<dbReference type="KEGG" id="dpx:DAPPUDRAFT_263879"/>
<organism evidence="2 3">
    <name type="scientific">Daphnia pulex</name>
    <name type="common">Water flea</name>
    <dbReference type="NCBI Taxonomy" id="6669"/>
    <lineage>
        <taxon>Eukaryota</taxon>
        <taxon>Metazoa</taxon>
        <taxon>Ecdysozoa</taxon>
        <taxon>Arthropoda</taxon>
        <taxon>Crustacea</taxon>
        <taxon>Branchiopoda</taxon>
        <taxon>Diplostraca</taxon>
        <taxon>Cladocera</taxon>
        <taxon>Anomopoda</taxon>
        <taxon>Daphniidae</taxon>
        <taxon>Daphnia</taxon>
    </lineage>
</organism>
<dbReference type="AlphaFoldDB" id="E9HQK0"/>
<proteinExistence type="predicted"/>
<dbReference type="Gene3D" id="1.10.1520.10">
    <property type="entry name" value="Ribonuclease III domain"/>
    <property type="match status" value="1"/>
</dbReference>
<gene>
    <name evidence="2" type="ORF">DAPPUDRAFT_263879</name>
</gene>
<dbReference type="Proteomes" id="UP000000305">
    <property type="component" value="Unassembled WGS sequence"/>
</dbReference>
<keyword evidence="3" id="KW-1185">Reference proteome</keyword>